<evidence type="ECO:0000259" key="1">
    <source>
        <dbReference type="SMART" id="SM00860"/>
    </source>
</evidence>
<accession>A0A8J7Z213</accession>
<dbReference type="Pfam" id="PF09346">
    <property type="entry name" value="SMI1_KNR4"/>
    <property type="match status" value="1"/>
</dbReference>
<dbReference type="EMBL" id="WVIE01000005">
    <property type="protein sequence ID" value="NDJ16726.1"/>
    <property type="molecule type" value="Genomic_DNA"/>
</dbReference>
<dbReference type="Gene3D" id="3.40.1580.10">
    <property type="entry name" value="SMI1/KNR4-like"/>
    <property type="match status" value="1"/>
</dbReference>
<dbReference type="RefSeq" id="WP_162422250.1">
    <property type="nucleotide sequence ID" value="NZ_WVIE01000005.1"/>
</dbReference>
<keyword evidence="3" id="KW-1185">Reference proteome</keyword>
<organism evidence="2 3">
    <name type="scientific">Myxacorys almedinensis A</name>
    <dbReference type="NCBI Taxonomy" id="2690445"/>
    <lineage>
        <taxon>Bacteria</taxon>
        <taxon>Bacillati</taxon>
        <taxon>Cyanobacteriota</taxon>
        <taxon>Cyanophyceae</taxon>
        <taxon>Leptolyngbyales</taxon>
        <taxon>Leptolyngbyaceae</taxon>
        <taxon>Myxacorys</taxon>
        <taxon>Myxacorys almedinensis</taxon>
    </lineage>
</organism>
<evidence type="ECO:0000313" key="3">
    <source>
        <dbReference type="Proteomes" id="UP000646053"/>
    </source>
</evidence>
<dbReference type="SMART" id="SM00860">
    <property type="entry name" value="SMI1_KNR4"/>
    <property type="match status" value="1"/>
</dbReference>
<evidence type="ECO:0000313" key="2">
    <source>
        <dbReference type="EMBL" id="NDJ16726.1"/>
    </source>
</evidence>
<feature type="domain" description="Knr4/Smi1-like" evidence="1">
    <location>
        <begin position="30"/>
        <end position="172"/>
    </location>
</feature>
<dbReference type="AlphaFoldDB" id="A0A8J7Z213"/>
<comment type="caution">
    <text evidence="2">The sequence shown here is derived from an EMBL/GenBank/DDBJ whole genome shotgun (WGS) entry which is preliminary data.</text>
</comment>
<dbReference type="SUPFAM" id="SSF160631">
    <property type="entry name" value="SMI1/KNR4-like"/>
    <property type="match status" value="1"/>
</dbReference>
<dbReference type="InterPro" id="IPR018958">
    <property type="entry name" value="Knr4/Smi1-like_dom"/>
</dbReference>
<dbReference type="Proteomes" id="UP000646053">
    <property type="component" value="Unassembled WGS sequence"/>
</dbReference>
<name>A0A8J7Z213_9CYAN</name>
<sequence length="201" mass="23450">MYNWLPQKVEQAQQILNAQDIELGFKFNPPASQAEIQRCEEELGFILPDSYKKFLKFSNGANIFCSDQPRFENTQTTTSWYADSGILIQSTSSIIPFNQFQDKVYVEEEDGEKKYIAFCYLGYIGTGDFCSFDLTSSVDSEYKVLDSEHDCSFEEWQAEHIIANSFEDWLLKIFDEVIQNNGHPEYWIPYHLCEDDILYLD</sequence>
<proteinExistence type="predicted"/>
<reference evidence="2" key="1">
    <citation type="submission" date="2019-12" db="EMBL/GenBank/DDBJ databases">
        <title>High-Quality draft genome sequences of three cyanobacteria isolated from the limestone walls of the Old Cathedral of Coimbra.</title>
        <authorList>
            <person name="Tiago I."/>
            <person name="Soares F."/>
            <person name="Portugal A."/>
        </authorList>
    </citation>
    <scope>NUCLEOTIDE SEQUENCE</scope>
    <source>
        <strain evidence="2">A</strain>
    </source>
</reference>
<gene>
    <name evidence="2" type="ORF">GS601_05390</name>
</gene>
<dbReference type="InterPro" id="IPR037883">
    <property type="entry name" value="Knr4/Smi1-like_sf"/>
</dbReference>
<protein>
    <recommendedName>
        <fullName evidence="1">Knr4/Smi1-like domain-containing protein</fullName>
    </recommendedName>
</protein>